<gene>
    <name evidence="2" type="ORF">BDA99DRAFT_498092</name>
</gene>
<proteinExistence type="predicted"/>
<evidence type="ECO:0000256" key="1">
    <source>
        <dbReference type="SAM" id="Phobius"/>
    </source>
</evidence>
<accession>A0AAD5K8N1</accession>
<sequence>MKKTLYCLSFSNDQKDISYSFVFFRLLCFFIFDSSFSSDSQVVSCRLILISLIQIILLLLNGLFIIRAFLVFIC</sequence>
<comment type="caution">
    <text evidence="2">The sequence shown here is derived from an EMBL/GenBank/DDBJ whole genome shotgun (WGS) entry which is preliminary data.</text>
</comment>
<evidence type="ECO:0000313" key="2">
    <source>
        <dbReference type="EMBL" id="KAI9274634.1"/>
    </source>
</evidence>
<feature type="transmembrane region" description="Helical" evidence="1">
    <location>
        <begin position="48"/>
        <end position="73"/>
    </location>
</feature>
<keyword evidence="1" id="KW-0472">Membrane</keyword>
<organism evidence="2 3">
    <name type="scientific">Phascolomyces articulosus</name>
    <dbReference type="NCBI Taxonomy" id="60185"/>
    <lineage>
        <taxon>Eukaryota</taxon>
        <taxon>Fungi</taxon>
        <taxon>Fungi incertae sedis</taxon>
        <taxon>Mucoromycota</taxon>
        <taxon>Mucoromycotina</taxon>
        <taxon>Mucoromycetes</taxon>
        <taxon>Mucorales</taxon>
        <taxon>Lichtheimiaceae</taxon>
        <taxon>Phascolomyces</taxon>
    </lineage>
</organism>
<reference evidence="2" key="1">
    <citation type="journal article" date="2022" name="IScience">
        <title>Evolution of zygomycete secretomes and the origins of terrestrial fungal ecologies.</title>
        <authorList>
            <person name="Chang Y."/>
            <person name="Wang Y."/>
            <person name="Mondo S."/>
            <person name="Ahrendt S."/>
            <person name="Andreopoulos W."/>
            <person name="Barry K."/>
            <person name="Beard J."/>
            <person name="Benny G.L."/>
            <person name="Blankenship S."/>
            <person name="Bonito G."/>
            <person name="Cuomo C."/>
            <person name="Desiro A."/>
            <person name="Gervers K.A."/>
            <person name="Hundley H."/>
            <person name="Kuo A."/>
            <person name="LaButti K."/>
            <person name="Lang B.F."/>
            <person name="Lipzen A."/>
            <person name="O'Donnell K."/>
            <person name="Pangilinan J."/>
            <person name="Reynolds N."/>
            <person name="Sandor L."/>
            <person name="Smith M.E."/>
            <person name="Tsang A."/>
            <person name="Grigoriev I.V."/>
            <person name="Stajich J.E."/>
            <person name="Spatafora J.W."/>
        </authorList>
    </citation>
    <scope>NUCLEOTIDE SEQUENCE</scope>
    <source>
        <strain evidence="2">RSA 2281</strain>
    </source>
</reference>
<dbReference type="EMBL" id="JAIXMP010000004">
    <property type="protein sequence ID" value="KAI9274634.1"/>
    <property type="molecule type" value="Genomic_DNA"/>
</dbReference>
<feature type="transmembrane region" description="Helical" evidence="1">
    <location>
        <begin position="17"/>
        <end position="36"/>
    </location>
</feature>
<keyword evidence="1" id="KW-1133">Transmembrane helix</keyword>
<dbReference type="Proteomes" id="UP001209540">
    <property type="component" value="Unassembled WGS sequence"/>
</dbReference>
<keyword evidence="3" id="KW-1185">Reference proteome</keyword>
<name>A0AAD5K8N1_9FUNG</name>
<dbReference type="AlphaFoldDB" id="A0AAD5K8N1"/>
<keyword evidence="1" id="KW-0812">Transmembrane</keyword>
<protein>
    <submittedName>
        <fullName evidence="2">Uncharacterized protein</fullName>
    </submittedName>
</protein>
<reference evidence="2" key="2">
    <citation type="submission" date="2023-02" db="EMBL/GenBank/DDBJ databases">
        <authorList>
            <consortium name="DOE Joint Genome Institute"/>
            <person name="Mondo S.J."/>
            <person name="Chang Y."/>
            <person name="Wang Y."/>
            <person name="Ahrendt S."/>
            <person name="Andreopoulos W."/>
            <person name="Barry K."/>
            <person name="Beard J."/>
            <person name="Benny G.L."/>
            <person name="Blankenship S."/>
            <person name="Bonito G."/>
            <person name="Cuomo C."/>
            <person name="Desiro A."/>
            <person name="Gervers K.A."/>
            <person name="Hundley H."/>
            <person name="Kuo A."/>
            <person name="LaButti K."/>
            <person name="Lang B.F."/>
            <person name="Lipzen A."/>
            <person name="O'Donnell K."/>
            <person name="Pangilinan J."/>
            <person name="Reynolds N."/>
            <person name="Sandor L."/>
            <person name="Smith M.W."/>
            <person name="Tsang A."/>
            <person name="Grigoriev I.V."/>
            <person name="Stajich J.E."/>
            <person name="Spatafora J.W."/>
        </authorList>
    </citation>
    <scope>NUCLEOTIDE SEQUENCE</scope>
    <source>
        <strain evidence="2">RSA 2281</strain>
    </source>
</reference>
<evidence type="ECO:0000313" key="3">
    <source>
        <dbReference type="Proteomes" id="UP001209540"/>
    </source>
</evidence>